<feature type="compositionally biased region" description="Polar residues" evidence="16">
    <location>
        <begin position="878"/>
        <end position="888"/>
    </location>
</feature>
<keyword evidence="10" id="KW-0677">Repeat</keyword>
<keyword evidence="13" id="KW-0009">Actin-binding</keyword>
<evidence type="ECO:0000313" key="18">
    <source>
        <dbReference type="EMBL" id="PSK55697.1"/>
    </source>
</evidence>
<protein>
    <recommendedName>
        <fullName evidence="5">Actin cytoskeleton-regulatory complex protein SLA1</fullName>
    </recommendedName>
</protein>
<evidence type="ECO:0000313" key="19">
    <source>
        <dbReference type="Proteomes" id="UP000243723"/>
    </source>
</evidence>
<dbReference type="GO" id="GO:0005886">
    <property type="term" value="C:plasma membrane"/>
    <property type="evidence" value="ECO:0007669"/>
    <property type="project" value="UniProtKB-SubCell"/>
</dbReference>
<feature type="region of interest" description="Disordered" evidence="16">
    <location>
        <begin position="598"/>
        <end position="625"/>
    </location>
</feature>
<feature type="region of interest" description="Disordered" evidence="16">
    <location>
        <begin position="696"/>
        <end position="954"/>
    </location>
</feature>
<evidence type="ECO:0000256" key="4">
    <source>
        <dbReference type="ARBA" id="ARBA00007948"/>
    </source>
</evidence>
<evidence type="ECO:0000256" key="15">
    <source>
        <dbReference type="PROSITE-ProRule" id="PRU00192"/>
    </source>
</evidence>
<evidence type="ECO:0000256" key="16">
    <source>
        <dbReference type="SAM" id="MobiDB-lite"/>
    </source>
</evidence>
<feature type="compositionally biased region" description="Basic and acidic residues" evidence="16">
    <location>
        <begin position="598"/>
        <end position="622"/>
    </location>
</feature>
<dbReference type="InterPro" id="IPR013761">
    <property type="entry name" value="SAM/pointed_sf"/>
</dbReference>
<evidence type="ECO:0000256" key="3">
    <source>
        <dbReference type="ARBA" id="ARBA00004413"/>
    </source>
</evidence>
<dbReference type="SUPFAM" id="SSF50044">
    <property type="entry name" value="SH3-domain"/>
    <property type="match status" value="3"/>
</dbReference>
<keyword evidence="7" id="KW-1003">Cell membrane</keyword>
<evidence type="ECO:0000256" key="14">
    <source>
        <dbReference type="ARBA" id="ARBA00023212"/>
    </source>
</evidence>
<dbReference type="Gene3D" id="2.30.30.700">
    <property type="entry name" value="SLA1 homology domain 1"/>
    <property type="match status" value="1"/>
</dbReference>
<evidence type="ECO:0000256" key="10">
    <source>
        <dbReference type="ARBA" id="ARBA00022737"/>
    </source>
</evidence>
<feature type="compositionally biased region" description="Pro residues" evidence="16">
    <location>
        <begin position="789"/>
        <end position="807"/>
    </location>
</feature>
<feature type="compositionally biased region" description="Low complexity" evidence="16">
    <location>
        <begin position="808"/>
        <end position="818"/>
    </location>
</feature>
<keyword evidence="12" id="KW-0472">Membrane</keyword>
<dbReference type="GO" id="GO:0003779">
    <property type="term" value="F:actin binding"/>
    <property type="evidence" value="ECO:0007669"/>
    <property type="project" value="UniProtKB-KW"/>
</dbReference>
<dbReference type="GO" id="GO:0043130">
    <property type="term" value="F:ubiquitin binding"/>
    <property type="evidence" value="ECO:0007669"/>
    <property type="project" value="InterPro"/>
</dbReference>
<dbReference type="Pfam" id="PF00018">
    <property type="entry name" value="SH3_1"/>
    <property type="match status" value="3"/>
</dbReference>
<feature type="compositionally biased region" description="Basic and acidic residues" evidence="16">
    <location>
        <begin position="470"/>
        <end position="481"/>
    </location>
</feature>
<dbReference type="GO" id="GO:0005634">
    <property type="term" value="C:nucleus"/>
    <property type="evidence" value="ECO:0007669"/>
    <property type="project" value="TreeGrafter"/>
</dbReference>
<dbReference type="EMBL" id="NHZQ01000066">
    <property type="protein sequence ID" value="PSK55697.1"/>
    <property type="molecule type" value="Genomic_DNA"/>
</dbReference>
<dbReference type="STRING" id="40998.A0A2P8A5G2"/>
<dbReference type="PANTHER" id="PTHR15735:SF19">
    <property type="entry name" value="ACTIN CYTOSKELETON-REGULATORY COMPLEX PROTEIN SLA1"/>
    <property type="match status" value="1"/>
</dbReference>
<dbReference type="OrthoDB" id="26539at2759"/>
<evidence type="ECO:0000256" key="11">
    <source>
        <dbReference type="ARBA" id="ARBA00022753"/>
    </source>
</evidence>
<feature type="domain" description="SH3" evidence="17">
    <location>
        <begin position="386"/>
        <end position="448"/>
    </location>
</feature>
<feature type="region of interest" description="Disordered" evidence="16">
    <location>
        <begin position="967"/>
        <end position="1183"/>
    </location>
</feature>
<feature type="compositionally biased region" description="Pro residues" evidence="16">
    <location>
        <begin position="188"/>
        <end position="197"/>
    </location>
</feature>
<feature type="compositionally biased region" description="Low complexity" evidence="16">
    <location>
        <begin position="1096"/>
        <end position="1112"/>
    </location>
</feature>
<keyword evidence="6 15" id="KW-0728">SH3 domain</keyword>
<feature type="compositionally biased region" description="Low complexity" evidence="16">
    <location>
        <begin position="1048"/>
        <end position="1081"/>
    </location>
</feature>
<keyword evidence="19" id="KW-1185">Reference proteome</keyword>
<keyword evidence="11" id="KW-0967">Endosome</keyword>
<keyword evidence="8" id="KW-0963">Cytoplasm</keyword>
<dbReference type="PRINTS" id="PR00452">
    <property type="entry name" value="SH3DOMAIN"/>
</dbReference>
<dbReference type="GO" id="GO:0030833">
    <property type="term" value="P:regulation of actin filament polymerization"/>
    <property type="evidence" value="ECO:0007669"/>
    <property type="project" value="TreeGrafter"/>
</dbReference>
<dbReference type="InterPro" id="IPR007131">
    <property type="entry name" value="SHD1"/>
</dbReference>
<dbReference type="Pfam" id="PF24081">
    <property type="entry name" value="PH_SLA1"/>
    <property type="match status" value="1"/>
</dbReference>
<keyword evidence="14" id="KW-0206">Cytoskeleton</keyword>
<dbReference type="Gene3D" id="2.30.30.40">
    <property type="entry name" value="SH3 Domains"/>
    <property type="match status" value="3"/>
</dbReference>
<feature type="compositionally biased region" description="Low complexity" evidence="16">
    <location>
        <begin position="1127"/>
        <end position="1137"/>
    </location>
</feature>
<dbReference type="CDD" id="cd11773">
    <property type="entry name" value="SH3_Sla1p_1"/>
    <property type="match status" value="1"/>
</dbReference>
<evidence type="ECO:0000256" key="2">
    <source>
        <dbReference type="ARBA" id="ARBA00004134"/>
    </source>
</evidence>
<feature type="domain" description="SH3" evidence="17">
    <location>
        <begin position="2"/>
        <end position="69"/>
    </location>
</feature>
<accession>A0A2P8A5G2</accession>
<dbReference type="GO" id="GO:0030479">
    <property type="term" value="C:actin cortical patch"/>
    <property type="evidence" value="ECO:0007669"/>
    <property type="project" value="UniProtKB-SubCell"/>
</dbReference>
<feature type="region of interest" description="Disordered" evidence="16">
    <location>
        <begin position="447"/>
        <end position="540"/>
    </location>
</feature>
<dbReference type="GO" id="GO:0000147">
    <property type="term" value="P:actin cortical patch assembly"/>
    <property type="evidence" value="ECO:0007669"/>
    <property type="project" value="TreeGrafter"/>
</dbReference>
<dbReference type="Pfam" id="PF03983">
    <property type="entry name" value="SHD1"/>
    <property type="match status" value="1"/>
</dbReference>
<feature type="compositionally biased region" description="Low complexity" evidence="16">
    <location>
        <begin position="177"/>
        <end position="187"/>
    </location>
</feature>
<feature type="compositionally biased region" description="Polar residues" evidence="16">
    <location>
        <begin position="967"/>
        <end position="1002"/>
    </location>
</feature>
<evidence type="ECO:0000256" key="8">
    <source>
        <dbReference type="ARBA" id="ARBA00022490"/>
    </source>
</evidence>
<name>A0A2P8A5G2_9PEZI</name>
<dbReference type="InterPro" id="IPR001452">
    <property type="entry name" value="SH3_domain"/>
</dbReference>
<dbReference type="GO" id="GO:0010008">
    <property type="term" value="C:endosome membrane"/>
    <property type="evidence" value="ECO:0007669"/>
    <property type="project" value="UniProtKB-SubCell"/>
</dbReference>
<feature type="region of interest" description="Disordered" evidence="16">
    <location>
        <begin position="132"/>
        <end position="253"/>
    </location>
</feature>
<dbReference type="PANTHER" id="PTHR15735">
    <property type="entry name" value="FCH AND DOUBLE SH3 DOMAINS PROTEIN"/>
    <property type="match status" value="1"/>
</dbReference>
<evidence type="ECO:0000256" key="1">
    <source>
        <dbReference type="ARBA" id="ARBA00004125"/>
    </source>
</evidence>
<reference evidence="18 19" key="1">
    <citation type="submission" date="2017-05" db="EMBL/GenBank/DDBJ databases">
        <title>Draft genome sequence of Elsinoe australis.</title>
        <authorList>
            <person name="Cheng Q."/>
        </authorList>
    </citation>
    <scope>NUCLEOTIDE SEQUENCE [LARGE SCALE GENOMIC DNA]</scope>
    <source>
        <strain evidence="18 19">NL1</strain>
    </source>
</reference>
<organism evidence="18 19">
    <name type="scientific">Elsinoe australis</name>
    <dbReference type="NCBI Taxonomy" id="40998"/>
    <lineage>
        <taxon>Eukaryota</taxon>
        <taxon>Fungi</taxon>
        <taxon>Dikarya</taxon>
        <taxon>Ascomycota</taxon>
        <taxon>Pezizomycotina</taxon>
        <taxon>Dothideomycetes</taxon>
        <taxon>Dothideomycetidae</taxon>
        <taxon>Myriangiales</taxon>
        <taxon>Elsinoaceae</taxon>
        <taxon>Elsinoe</taxon>
    </lineage>
</organism>
<evidence type="ECO:0000256" key="13">
    <source>
        <dbReference type="ARBA" id="ARBA00023203"/>
    </source>
</evidence>
<evidence type="ECO:0000256" key="12">
    <source>
        <dbReference type="ARBA" id="ARBA00023136"/>
    </source>
</evidence>
<dbReference type="GO" id="GO:0030674">
    <property type="term" value="F:protein-macromolecule adaptor activity"/>
    <property type="evidence" value="ECO:0007669"/>
    <property type="project" value="InterPro"/>
</dbReference>
<dbReference type="GO" id="GO:0006897">
    <property type="term" value="P:endocytosis"/>
    <property type="evidence" value="ECO:0007669"/>
    <property type="project" value="UniProtKB-KW"/>
</dbReference>
<comment type="subcellular location">
    <subcellularLocation>
        <location evidence="3">Cell membrane</location>
        <topology evidence="3">Peripheral membrane protein</topology>
        <orientation evidence="3">Cytoplasmic side</orientation>
    </subcellularLocation>
    <subcellularLocation>
        <location evidence="2">Cytoplasm</location>
        <location evidence="2">Cytoskeleton</location>
        <location evidence="2">Actin patch</location>
    </subcellularLocation>
    <subcellularLocation>
        <location evidence="1">Endosome membrane</location>
        <topology evidence="1">Peripheral membrane protein</topology>
        <orientation evidence="1">Cytoplasmic side</orientation>
    </subcellularLocation>
</comment>
<evidence type="ECO:0000256" key="9">
    <source>
        <dbReference type="ARBA" id="ARBA00022583"/>
    </source>
</evidence>
<dbReference type="Proteomes" id="UP000243723">
    <property type="component" value="Unassembled WGS sequence"/>
</dbReference>
<dbReference type="SMART" id="SM00326">
    <property type="entry name" value="SH3"/>
    <property type="match status" value="3"/>
</dbReference>
<dbReference type="AlphaFoldDB" id="A0A2P8A5G2"/>
<keyword evidence="9" id="KW-0254">Endocytosis</keyword>
<comment type="caution">
    <text evidence="18">The sequence shown here is derived from an EMBL/GenBank/DDBJ whole genome shotgun (WGS) entry which is preliminary data.</text>
</comment>
<proteinExistence type="inferred from homology"/>
<feature type="compositionally biased region" description="Polar residues" evidence="16">
    <location>
        <begin position="1009"/>
        <end position="1037"/>
    </location>
</feature>
<gene>
    <name evidence="18" type="ORF">B9Z65_4575</name>
</gene>
<evidence type="ECO:0000259" key="17">
    <source>
        <dbReference type="PROSITE" id="PS50002"/>
    </source>
</evidence>
<evidence type="ECO:0000256" key="5">
    <source>
        <dbReference type="ARBA" id="ARBA00020357"/>
    </source>
</evidence>
<dbReference type="PROSITE" id="PS50002">
    <property type="entry name" value="SH3"/>
    <property type="match status" value="2"/>
</dbReference>
<dbReference type="Gene3D" id="1.10.150.50">
    <property type="entry name" value="Transcription Factor, Ets-1"/>
    <property type="match status" value="1"/>
</dbReference>
<comment type="similarity">
    <text evidence="4">Belongs to the SLA1 family.</text>
</comment>
<feature type="compositionally biased region" description="Polar residues" evidence="16">
    <location>
        <begin position="930"/>
        <end position="954"/>
    </location>
</feature>
<dbReference type="FunFam" id="1.10.150.50:FF:000094">
    <property type="entry name" value="Actin cytoskeleton-regulatory complex protein SLA1"/>
    <property type="match status" value="1"/>
</dbReference>
<feature type="compositionally biased region" description="Low complexity" evidence="16">
    <location>
        <begin position="834"/>
        <end position="855"/>
    </location>
</feature>
<dbReference type="InterPro" id="IPR056996">
    <property type="entry name" value="PH_SLA1"/>
</dbReference>
<dbReference type="GO" id="GO:0042802">
    <property type="term" value="F:identical protein binding"/>
    <property type="evidence" value="ECO:0007669"/>
    <property type="project" value="InterPro"/>
</dbReference>
<evidence type="ECO:0000256" key="6">
    <source>
        <dbReference type="ARBA" id="ARBA00022443"/>
    </source>
</evidence>
<evidence type="ECO:0000256" key="7">
    <source>
        <dbReference type="ARBA" id="ARBA00022475"/>
    </source>
</evidence>
<dbReference type="InterPro" id="IPR035821">
    <property type="entry name" value="Sla1_SH3_3"/>
</dbReference>
<dbReference type="InterPro" id="IPR036028">
    <property type="entry name" value="SH3-like_dom_sf"/>
</dbReference>
<sequence>MGFLGIYRAIYDYAPQGEGELEIAEGDLLFVLEKSTEDDWWKAKKKAMSDEEDEPEGLIPANYIEEAQPIYRAKALYDYTQQTDEEISFAEDAALDVYDTTDEDWTLVGQHGEYGFAPAIYIEKTGDSVAAAPAAPAMPARHQVQEPTPEPEDESPPESPAQNPAKALAGIIAQRTGGAAPAASAPGPASPPLPSRPQQPAQYTPEESEEEQPMPMLPQRPRSEVRSPASDEYSTPPPPRVQEAPGVVFSPPHNRHVSDHYDEEAPASAGGYHLYNIHEMVSSLGKNKKLPTTLGINLARGLISIAPAKARDGPQQEWTADKLTHYSIEGKHVFMELVRPSKSIDFHAGAKDTAQEIVGMLGELAGASRAEGLREVMAASSGSAGAGQKRAVMLYEFMAQGDDEVTVAVGDEVIILDDTRSEEWWMVRRLKNGKEGVVPSSYVEVTGTVPEPQTSSFSGVNAGRSMVEQNRMEEERMTKEAARRHRKQQSEEFDDPGVGAQLPARQSSLQTKSEGKRAGTQKKRKDEAPKAKPNSARIRTWTDRSGAFKVDAEFLGLKDNKIHLHKDNGVKIAVPVGKMAVEDLEYVEKMTGVSLEDDKPLSDIKRRNTQRDKDRNAAKKDTNGISASKEPEYDWFDFFLACGVNPQICERYAQNFSRDQMGEEILPDVTPALLRTLGLKEGDILRVMKHLDTKFGRANGTPTEGEAGSGGLFSGPSGALRNNTRKGRPAPAVQTNDIVDADAFKQSTGDDGARKAPADAAETPLASAPAPGKVSGFDDDAWSVKPAKSPAPEPAQAPAKAPSPAPTPTSAAPPQSAKLTGGMGELSLLSPALQPTQTGAALQPAQTQATPAAAPAQPPEQPKPAADKSFFDQLGAPAQQNILSQPTGRQRPMAPAINTGNSMIAPPPRAGSAPGFGTQQQSAFAPPQPMSAQRTGFQQPMNTGFQAPPGQSLQALQQQNTMMSPYQQNGLLPQQTGYMQSPQMTGFYPQQQPLQMQPTSSPFADPISRPSTGFQPTPTGMNQSFTPQQSQFASPNNMLPPALTPMRTGFPPQQQQQQNGFQPQPTGFPPQQQQQLQPQQTGYAPFQGASPSYASQQLPPQQLPPGMQGIPPQQMPPPQYMNGSGAGQQQQQQPMQTGFGGVQPLMAQKTGPAPPVRFGTPSGLKPLAPTPTGRRANLSNASDAAESFWVLGLKRGGPRREVARKHEVER</sequence>
<dbReference type="CDD" id="cd11775">
    <property type="entry name" value="SH3_Sla1p_3"/>
    <property type="match status" value="1"/>
</dbReference>
<dbReference type="InterPro" id="IPR035800">
    <property type="entry name" value="Sla1_SH3_1"/>
</dbReference>